<dbReference type="Proteomes" id="UP001600894">
    <property type="component" value="Unassembled WGS sequence"/>
</dbReference>
<dbReference type="SUPFAM" id="SSF52540">
    <property type="entry name" value="P-loop containing nucleoside triphosphate hydrolases"/>
    <property type="match status" value="1"/>
</dbReference>
<dbReference type="Pfam" id="PF02283">
    <property type="entry name" value="CobU"/>
    <property type="match status" value="1"/>
</dbReference>
<dbReference type="InterPro" id="IPR003203">
    <property type="entry name" value="CobU/CobP"/>
</dbReference>
<organism evidence="1 2">
    <name type="scientific">Enterocloster alcoholdehydrogenati</name>
    <dbReference type="NCBI Taxonomy" id="2547410"/>
    <lineage>
        <taxon>Bacteria</taxon>
        <taxon>Bacillati</taxon>
        <taxon>Bacillota</taxon>
        <taxon>Clostridia</taxon>
        <taxon>Lachnospirales</taxon>
        <taxon>Lachnospiraceae</taxon>
        <taxon>Enterocloster</taxon>
    </lineage>
</organism>
<dbReference type="RefSeq" id="WP_176253900.1">
    <property type="nucleotide sequence ID" value="NZ_BAABXL010000001.1"/>
</dbReference>
<evidence type="ECO:0000313" key="1">
    <source>
        <dbReference type="EMBL" id="GAA6268963.1"/>
    </source>
</evidence>
<sequence>MILIIGGEAQGKRAFAEEKWAQSLNISEKIKDRGGISWVKGGLASWETFLQGAYVCEFHLFIRRLLAADPSLHAPAGIQGGRKRKSGCCLPDRHGLVSKLLAACPDRVLVTNEIGYGIVPLDPFEREYREETGRICCLLAAEAKEVWRVSCGLGQRIK</sequence>
<evidence type="ECO:0008006" key="3">
    <source>
        <dbReference type="Google" id="ProtNLM"/>
    </source>
</evidence>
<keyword evidence="2" id="KW-1185">Reference proteome</keyword>
<dbReference type="Gene3D" id="3.40.50.300">
    <property type="entry name" value="P-loop containing nucleotide triphosphate hydrolases"/>
    <property type="match status" value="1"/>
</dbReference>
<dbReference type="InterPro" id="IPR027417">
    <property type="entry name" value="P-loop_NTPase"/>
</dbReference>
<protein>
    <recommendedName>
        <fullName evidence="3">Adenosylcobinamide kinase</fullName>
    </recommendedName>
</protein>
<evidence type="ECO:0000313" key="2">
    <source>
        <dbReference type="Proteomes" id="UP001600894"/>
    </source>
</evidence>
<name>A0ABQ0AY55_9FIRM</name>
<proteinExistence type="predicted"/>
<comment type="caution">
    <text evidence="1">The sequence shown here is derived from an EMBL/GenBank/DDBJ whole genome shotgun (WGS) entry which is preliminary data.</text>
</comment>
<accession>A0ABQ0AY55</accession>
<gene>
    <name evidence="1" type="ORF">F130042H8_20230</name>
</gene>
<dbReference type="EMBL" id="BAABXL010000001">
    <property type="protein sequence ID" value="GAA6268963.1"/>
    <property type="molecule type" value="Genomic_DNA"/>
</dbReference>
<reference evidence="1 2" key="1">
    <citation type="submission" date="2024-04" db="EMBL/GenBank/DDBJ databases">
        <title>Defined microbial consortia suppress multidrug-resistant proinflammatory Enterobacteriaceae via ecological control.</title>
        <authorList>
            <person name="Furuichi M."/>
            <person name="Kawaguchi T."/>
            <person name="Pust M."/>
            <person name="Yasuma K."/>
            <person name="Plichta D."/>
            <person name="Hasegawa N."/>
            <person name="Ohya T."/>
            <person name="Bhattarai S."/>
            <person name="Sasajima S."/>
            <person name="Aoto Y."/>
            <person name="Tuganbaev T."/>
            <person name="Yaginuma M."/>
            <person name="Ueda M."/>
            <person name="Okahashi N."/>
            <person name="Amafuji K."/>
            <person name="Kiridooshi Y."/>
            <person name="Sugita K."/>
            <person name="Strazar M."/>
            <person name="Skelly A."/>
            <person name="Suda W."/>
            <person name="Hattori M."/>
            <person name="Nakamoto N."/>
            <person name="Caballero S."/>
            <person name="Norman J."/>
            <person name="Olle B."/>
            <person name="Tanoue T."/>
            <person name="Arita M."/>
            <person name="Bucci V."/>
            <person name="Atarashi K."/>
            <person name="Xavier R."/>
            <person name="Honda K."/>
        </authorList>
    </citation>
    <scope>NUCLEOTIDE SEQUENCE [LARGE SCALE GENOMIC DNA]</scope>
    <source>
        <strain evidence="2">f13</strain>
    </source>
</reference>